<dbReference type="EMBL" id="BOOO01000017">
    <property type="protein sequence ID" value="GII29958.1"/>
    <property type="molecule type" value="Genomic_DNA"/>
</dbReference>
<dbReference type="Gene3D" id="3.30.1240.10">
    <property type="match status" value="1"/>
</dbReference>
<dbReference type="AlphaFoldDB" id="A0A8J3XAY3"/>
<dbReference type="PANTHER" id="PTHR10000:SF8">
    <property type="entry name" value="HAD SUPERFAMILY HYDROLASE-LIKE, TYPE 3"/>
    <property type="match status" value="1"/>
</dbReference>
<reference evidence="1 2" key="1">
    <citation type="submission" date="2021-01" db="EMBL/GenBank/DDBJ databases">
        <title>Whole genome shotgun sequence of Planotetraspora mira NBRC 15435.</title>
        <authorList>
            <person name="Komaki H."/>
            <person name="Tamura T."/>
        </authorList>
    </citation>
    <scope>NUCLEOTIDE SEQUENCE [LARGE SCALE GENOMIC DNA]</scope>
    <source>
        <strain evidence="1 2">NBRC 15435</strain>
    </source>
</reference>
<dbReference type="RefSeq" id="WP_203953939.1">
    <property type="nucleotide sequence ID" value="NZ_BOOO01000017.1"/>
</dbReference>
<dbReference type="InterPro" id="IPR036412">
    <property type="entry name" value="HAD-like_sf"/>
</dbReference>
<dbReference type="Proteomes" id="UP000650628">
    <property type="component" value="Unassembled WGS sequence"/>
</dbReference>
<protein>
    <submittedName>
        <fullName evidence="1">Haloacid dehalogenase</fullName>
    </submittedName>
</protein>
<dbReference type="Gene3D" id="3.40.50.1000">
    <property type="entry name" value="HAD superfamily/HAD-like"/>
    <property type="match status" value="1"/>
</dbReference>
<gene>
    <name evidence="1" type="ORF">Pmi06nite_34000</name>
</gene>
<dbReference type="NCBIfam" id="TIGR01484">
    <property type="entry name" value="HAD-SF-IIB"/>
    <property type="match status" value="1"/>
</dbReference>
<dbReference type="Pfam" id="PF08282">
    <property type="entry name" value="Hydrolase_3"/>
    <property type="match status" value="1"/>
</dbReference>
<dbReference type="InterPro" id="IPR023214">
    <property type="entry name" value="HAD_sf"/>
</dbReference>
<dbReference type="GO" id="GO:0000287">
    <property type="term" value="F:magnesium ion binding"/>
    <property type="evidence" value="ECO:0007669"/>
    <property type="project" value="TreeGrafter"/>
</dbReference>
<dbReference type="InterPro" id="IPR006379">
    <property type="entry name" value="HAD-SF_hydro_IIB"/>
</dbReference>
<dbReference type="SUPFAM" id="SSF56784">
    <property type="entry name" value="HAD-like"/>
    <property type="match status" value="1"/>
</dbReference>
<dbReference type="PANTHER" id="PTHR10000">
    <property type="entry name" value="PHOSPHOSERINE PHOSPHATASE"/>
    <property type="match status" value="1"/>
</dbReference>
<evidence type="ECO:0000313" key="1">
    <source>
        <dbReference type="EMBL" id="GII29958.1"/>
    </source>
</evidence>
<evidence type="ECO:0000313" key="2">
    <source>
        <dbReference type="Proteomes" id="UP000650628"/>
    </source>
</evidence>
<dbReference type="GO" id="GO:0005829">
    <property type="term" value="C:cytosol"/>
    <property type="evidence" value="ECO:0007669"/>
    <property type="project" value="TreeGrafter"/>
</dbReference>
<proteinExistence type="predicted"/>
<sequence length="270" mass="28792">MPDAASWLVALDIDGTTLREDGSISDAVSEQVRRLDAAGHHVVLTTGRSSATAVPVLAHLGIAPRFLVCSNGAATLHRDPGVPSGYRRERVECFDPADVLRSISAHLVNARFAVEDEHGRYRYTEPFPAATTGLDSEQVKVAFEELLDRPAARVVAISPGHDMGDFLALVERMGLRQVSYAIGWTAWLDIAGEGVNKATAIERVRVELGVPRDRVMAVGDGHNDIELLSWAAESGRGVAMGHSPAELIEAAGELTGTVDDDGVAQVLATL</sequence>
<organism evidence="1 2">
    <name type="scientific">Planotetraspora mira</name>
    <dbReference type="NCBI Taxonomy" id="58121"/>
    <lineage>
        <taxon>Bacteria</taxon>
        <taxon>Bacillati</taxon>
        <taxon>Actinomycetota</taxon>
        <taxon>Actinomycetes</taxon>
        <taxon>Streptosporangiales</taxon>
        <taxon>Streptosporangiaceae</taxon>
        <taxon>Planotetraspora</taxon>
    </lineage>
</organism>
<name>A0A8J3XAY3_9ACTN</name>
<dbReference type="GO" id="GO:0016791">
    <property type="term" value="F:phosphatase activity"/>
    <property type="evidence" value="ECO:0007669"/>
    <property type="project" value="TreeGrafter"/>
</dbReference>
<keyword evidence="2" id="KW-1185">Reference proteome</keyword>
<accession>A0A8J3XAY3</accession>
<comment type="caution">
    <text evidence="1">The sequence shown here is derived from an EMBL/GenBank/DDBJ whole genome shotgun (WGS) entry which is preliminary data.</text>
</comment>